<keyword evidence="13" id="KW-1185">Reference proteome</keyword>
<dbReference type="Pfam" id="PF00672">
    <property type="entry name" value="HAMP"/>
    <property type="match status" value="1"/>
</dbReference>
<feature type="domain" description="PAS" evidence="9">
    <location>
        <begin position="453"/>
        <end position="474"/>
    </location>
</feature>
<feature type="region of interest" description="Disordered" evidence="7">
    <location>
        <begin position="753"/>
        <end position="772"/>
    </location>
</feature>
<evidence type="ECO:0000259" key="10">
    <source>
        <dbReference type="PROSITE" id="PS50113"/>
    </source>
</evidence>
<comment type="caution">
    <text evidence="12">The sequence shown here is derived from an EMBL/GenBank/DDBJ whole genome shotgun (WGS) entry which is preliminary data.</text>
</comment>
<dbReference type="STRING" id="1429043.X474_06365"/>
<keyword evidence="3" id="KW-0597">Phosphoprotein</keyword>
<feature type="coiled-coil region" evidence="6">
    <location>
        <begin position="241"/>
        <end position="275"/>
    </location>
</feature>
<dbReference type="Pfam" id="PF08447">
    <property type="entry name" value="PAS_3"/>
    <property type="match status" value="2"/>
</dbReference>
<accession>A0A0D2GIX6</accession>
<evidence type="ECO:0000256" key="2">
    <source>
        <dbReference type="ARBA" id="ARBA00012438"/>
    </source>
</evidence>
<dbReference type="SUPFAM" id="SSF158472">
    <property type="entry name" value="HAMP domain-like"/>
    <property type="match status" value="1"/>
</dbReference>
<dbReference type="EC" id="2.7.13.3" evidence="2"/>
<dbReference type="InterPro" id="IPR013655">
    <property type="entry name" value="PAS_fold_3"/>
</dbReference>
<dbReference type="InterPro" id="IPR036097">
    <property type="entry name" value="HisK_dim/P_sf"/>
</dbReference>
<dbReference type="EMBL" id="AZAC01000008">
    <property type="protein sequence ID" value="KIX14762.1"/>
    <property type="molecule type" value="Genomic_DNA"/>
</dbReference>
<feature type="domain" description="PAS" evidence="9">
    <location>
        <begin position="275"/>
        <end position="345"/>
    </location>
</feature>
<protein>
    <recommendedName>
        <fullName evidence="2">histidine kinase</fullName>
        <ecNumber evidence="2">2.7.13.3</ecNumber>
    </recommendedName>
</protein>
<evidence type="ECO:0000256" key="7">
    <source>
        <dbReference type="SAM" id="MobiDB-lite"/>
    </source>
</evidence>
<evidence type="ECO:0000256" key="6">
    <source>
        <dbReference type="SAM" id="Coils"/>
    </source>
</evidence>
<dbReference type="SMART" id="SM00086">
    <property type="entry name" value="PAC"/>
    <property type="match status" value="3"/>
</dbReference>
<keyword evidence="6" id="KW-0175">Coiled coil</keyword>
<evidence type="ECO:0000313" key="13">
    <source>
        <dbReference type="Proteomes" id="UP000032233"/>
    </source>
</evidence>
<feature type="transmembrane region" description="Helical" evidence="8">
    <location>
        <begin position="173"/>
        <end position="196"/>
    </location>
</feature>
<name>A0A0D2GIX6_9BACT</name>
<feature type="compositionally biased region" description="Basic and acidic residues" evidence="7">
    <location>
        <begin position="762"/>
        <end position="772"/>
    </location>
</feature>
<evidence type="ECO:0000259" key="11">
    <source>
        <dbReference type="PROSITE" id="PS50885"/>
    </source>
</evidence>
<dbReference type="InterPro" id="IPR035965">
    <property type="entry name" value="PAS-like_dom_sf"/>
</dbReference>
<dbReference type="CDD" id="cd06225">
    <property type="entry name" value="HAMP"/>
    <property type="match status" value="1"/>
</dbReference>
<proteinExistence type="predicted"/>
<reference evidence="12 13" key="1">
    <citation type="submission" date="2013-11" db="EMBL/GenBank/DDBJ databases">
        <title>Metagenomic analysis of a methanogenic consortium involved in long chain n-alkane degradation.</title>
        <authorList>
            <person name="Davidova I.A."/>
            <person name="Callaghan A.V."/>
            <person name="Wawrik B."/>
            <person name="Pruitt S."/>
            <person name="Marks C."/>
            <person name="Duncan K.E."/>
            <person name="Suflita J.M."/>
        </authorList>
    </citation>
    <scope>NUCLEOTIDE SEQUENCE [LARGE SCALE GENOMIC DNA]</scope>
    <source>
        <strain evidence="12 13">SPR</strain>
    </source>
</reference>
<dbReference type="GO" id="GO:0016020">
    <property type="term" value="C:membrane"/>
    <property type="evidence" value="ECO:0007669"/>
    <property type="project" value="InterPro"/>
</dbReference>
<dbReference type="InParanoid" id="A0A0D2GIX6"/>
<feature type="domain" description="PAC" evidence="10">
    <location>
        <begin position="492"/>
        <end position="548"/>
    </location>
</feature>
<dbReference type="SUPFAM" id="SSF55785">
    <property type="entry name" value="PYP-like sensor domain (PAS domain)"/>
    <property type="match status" value="3"/>
</dbReference>
<keyword evidence="8" id="KW-0472">Membrane</keyword>
<evidence type="ECO:0000256" key="5">
    <source>
        <dbReference type="ARBA" id="ARBA00022777"/>
    </source>
</evidence>
<dbReference type="PROSITE" id="PS50112">
    <property type="entry name" value="PAS"/>
    <property type="match status" value="2"/>
</dbReference>
<dbReference type="InterPro" id="IPR003661">
    <property type="entry name" value="HisK_dim/P_dom"/>
</dbReference>
<evidence type="ECO:0000256" key="1">
    <source>
        <dbReference type="ARBA" id="ARBA00000085"/>
    </source>
</evidence>
<evidence type="ECO:0000256" key="3">
    <source>
        <dbReference type="ARBA" id="ARBA00022553"/>
    </source>
</evidence>
<evidence type="ECO:0000259" key="9">
    <source>
        <dbReference type="PROSITE" id="PS50112"/>
    </source>
</evidence>
<dbReference type="GO" id="GO:0000155">
    <property type="term" value="F:phosphorelay sensor kinase activity"/>
    <property type="evidence" value="ECO:0007669"/>
    <property type="project" value="InterPro"/>
</dbReference>
<comment type="catalytic activity">
    <reaction evidence="1">
        <text>ATP + protein L-histidine = ADP + protein N-phospho-L-histidine.</text>
        <dbReference type="EC" id="2.7.13.3"/>
    </reaction>
</comment>
<dbReference type="Gene3D" id="1.10.287.130">
    <property type="match status" value="1"/>
</dbReference>
<dbReference type="SMART" id="SM00091">
    <property type="entry name" value="PAS"/>
    <property type="match status" value="3"/>
</dbReference>
<dbReference type="Proteomes" id="UP000032233">
    <property type="component" value="Unassembled WGS sequence"/>
</dbReference>
<dbReference type="SMART" id="SM00388">
    <property type="entry name" value="HisKA"/>
    <property type="match status" value="1"/>
</dbReference>
<feature type="domain" description="HAMP" evidence="11">
    <location>
        <begin position="197"/>
        <end position="249"/>
    </location>
</feature>
<dbReference type="NCBIfam" id="TIGR00229">
    <property type="entry name" value="sensory_box"/>
    <property type="match status" value="3"/>
</dbReference>
<dbReference type="PANTHER" id="PTHR43304:SF1">
    <property type="entry name" value="PAC DOMAIN-CONTAINING PROTEIN"/>
    <property type="match status" value="1"/>
</dbReference>
<dbReference type="InterPro" id="IPR001610">
    <property type="entry name" value="PAC"/>
</dbReference>
<dbReference type="PROSITE" id="PS50885">
    <property type="entry name" value="HAMP"/>
    <property type="match status" value="1"/>
</dbReference>
<dbReference type="InterPro" id="IPR000700">
    <property type="entry name" value="PAS-assoc_C"/>
</dbReference>
<keyword evidence="8" id="KW-0812">Transmembrane</keyword>
<evidence type="ECO:0000256" key="4">
    <source>
        <dbReference type="ARBA" id="ARBA00022679"/>
    </source>
</evidence>
<keyword evidence="4" id="KW-0808">Transferase</keyword>
<keyword evidence="5" id="KW-0418">Kinase</keyword>
<dbReference type="InterPro" id="IPR000014">
    <property type="entry name" value="PAS"/>
</dbReference>
<dbReference type="Pfam" id="PF13188">
    <property type="entry name" value="PAS_8"/>
    <property type="match status" value="1"/>
</dbReference>
<sequence length="772" mass="87656">MGMRSLIFILVLPLSLLMSLSVGVLYYQHLKTNLETEIDKNLLKTTQYLLTKNLPQQNAPLEEPPVGPKGLISGIKGANQVDLVFILRIAKDDFAVKWPRRTPKNQNHFNWLKSNKKIFTNNRHCPQGKLLYIPREKRTARLALAPVTSPNNKNLFWAAIVLPETFESIVSPYLYGSIGLSLALVFLGLGLATALAKLLSRPLTELTLSANKLAKGDLEHEIRASGYLEVESLGRHLDVMRTSLAHRNKTQEKTIKALNNEIAQRRKAKKLLQKNETYFRSLLENTTDIITVLDPSGEIRYSSPAITRILGYDPKDVHKHNMLEFISKDDMPNVLKAMEQALTEPGRVKKVDFKSRHRDGSWVYFESRGKSMTDQNGEVCLVINSRDLTERKKNELSLQKAYDQMEAMVAARTAELKTARDKLDSIIHTVPDVIFRMSKHRTFTYVSQAVKRYGYTPEELLGQFFLDYVHPDDQALCIQAENDREAFGKALVAMEARFRTKEGTYVPLEVYNRNLEATDEPEQSSKSVSQGIARDITERKIIEDALRESEAQYATVVENASDALVIIQEGKFIFVNRAGSLMTGYEIEELQTFSLDHLAVEEHKKPLLRNYRATLRGRNKHRLYPMKIKTKKGEILEIEVAPLAIPYKGKPAVLAILRDITSRKKAEDLRLEKEKLKAAIETAGAICHELNQPLQTVLGHTELMLMETGSLKNQVKRISILNQEAKRMSQITQKLQNITSFKTRQYLGDTQILDLGQASPGEEPKKKTDQKK</sequence>
<feature type="domain" description="PAC" evidence="10">
    <location>
        <begin position="349"/>
        <end position="400"/>
    </location>
</feature>
<dbReference type="PROSITE" id="PS50113">
    <property type="entry name" value="PAC"/>
    <property type="match status" value="2"/>
</dbReference>
<gene>
    <name evidence="12" type="ORF">X474_06365</name>
</gene>
<dbReference type="InterPro" id="IPR003660">
    <property type="entry name" value="HAMP_dom"/>
</dbReference>
<dbReference type="PANTHER" id="PTHR43304">
    <property type="entry name" value="PHYTOCHROME-LIKE PROTEIN CPH1"/>
    <property type="match status" value="1"/>
</dbReference>
<organism evidence="12 13">
    <name type="scientific">Dethiosulfatarculus sandiegensis</name>
    <dbReference type="NCBI Taxonomy" id="1429043"/>
    <lineage>
        <taxon>Bacteria</taxon>
        <taxon>Pseudomonadati</taxon>
        <taxon>Thermodesulfobacteriota</taxon>
        <taxon>Desulfarculia</taxon>
        <taxon>Desulfarculales</taxon>
        <taxon>Desulfarculaceae</taxon>
        <taxon>Dethiosulfatarculus</taxon>
    </lineage>
</organism>
<dbReference type="Gene3D" id="3.30.450.20">
    <property type="entry name" value="PAS domain"/>
    <property type="match status" value="3"/>
</dbReference>
<dbReference type="SUPFAM" id="SSF47384">
    <property type="entry name" value="Homodimeric domain of signal transducing histidine kinase"/>
    <property type="match status" value="1"/>
</dbReference>
<dbReference type="Gene3D" id="6.10.340.10">
    <property type="match status" value="1"/>
</dbReference>
<keyword evidence="8" id="KW-1133">Transmembrane helix</keyword>
<dbReference type="Pfam" id="PF00512">
    <property type="entry name" value="HisKA"/>
    <property type="match status" value="1"/>
</dbReference>
<dbReference type="CDD" id="cd00130">
    <property type="entry name" value="PAS"/>
    <property type="match status" value="3"/>
</dbReference>
<dbReference type="CDD" id="cd00082">
    <property type="entry name" value="HisKA"/>
    <property type="match status" value="1"/>
</dbReference>
<evidence type="ECO:0000313" key="12">
    <source>
        <dbReference type="EMBL" id="KIX14762.1"/>
    </source>
</evidence>
<dbReference type="InterPro" id="IPR052162">
    <property type="entry name" value="Sensor_kinase/Photoreceptor"/>
</dbReference>
<dbReference type="AlphaFoldDB" id="A0A0D2GIX6"/>
<dbReference type="SMART" id="SM00304">
    <property type="entry name" value="HAMP"/>
    <property type="match status" value="1"/>
</dbReference>
<evidence type="ECO:0000256" key="8">
    <source>
        <dbReference type="SAM" id="Phobius"/>
    </source>
</evidence>